<reference evidence="1" key="2">
    <citation type="submission" date="2021-04" db="EMBL/GenBank/DDBJ databases">
        <authorList>
            <person name="Gilroy R."/>
        </authorList>
    </citation>
    <scope>NUCLEOTIDE SEQUENCE</scope>
    <source>
        <strain evidence="1">ChiHjej12B11-1927</strain>
    </source>
</reference>
<name>A0A9D1VP92_9FIRM</name>
<accession>A0A9D1VP92</accession>
<gene>
    <name evidence="1" type="ORF">H9738_12565</name>
</gene>
<proteinExistence type="predicted"/>
<dbReference type="AlphaFoldDB" id="A0A9D1VP92"/>
<evidence type="ECO:0000313" key="1">
    <source>
        <dbReference type="EMBL" id="HIX38681.1"/>
    </source>
</evidence>
<dbReference type="EMBL" id="DXFG01000284">
    <property type="protein sequence ID" value="HIX38681.1"/>
    <property type="molecule type" value="Genomic_DNA"/>
</dbReference>
<sequence>LIGLLQKSSFNFYVVDTPNQQGQDADNLGSIFKSLELFLSYEGQVIVGTERETGMEQKASNVITLTEKRRCLNNINYKKHLELFEELQKAAISWREHNYKMKSRHSIEEF</sequence>
<dbReference type="Proteomes" id="UP000824230">
    <property type="component" value="Unassembled WGS sequence"/>
</dbReference>
<protein>
    <submittedName>
        <fullName evidence="1">Uncharacterized protein</fullName>
    </submittedName>
</protein>
<organism evidence="1 2">
    <name type="scientific">Candidatus Blautia pullistercoris</name>
    <dbReference type="NCBI Taxonomy" id="2838499"/>
    <lineage>
        <taxon>Bacteria</taxon>
        <taxon>Bacillati</taxon>
        <taxon>Bacillota</taxon>
        <taxon>Clostridia</taxon>
        <taxon>Lachnospirales</taxon>
        <taxon>Lachnospiraceae</taxon>
        <taxon>Blautia</taxon>
    </lineage>
</organism>
<feature type="non-terminal residue" evidence="1">
    <location>
        <position position="1"/>
    </location>
</feature>
<evidence type="ECO:0000313" key="2">
    <source>
        <dbReference type="Proteomes" id="UP000824230"/>
    </source>
</evidence>
<comment type="caution">
    <text evidence="1">The sequence shown here is derived from an EMBL/GenBank/DDBJ whole genome shotgun (WGS) entry which is preliminary data.</text>
</comment>
<reference evidence="1" key="1">
    <citation type="journal article" date="2021" name="PeerJ">
        <title>Extensive microbial diversity within the chicken gut microbiome revealed by metagenomics and culture.</title>
        <authorList>
            <person name="Gilroy R."/>
            <person name="Ravi A."/>
            <person name="Getino M."/>
            <person name="Pursley I."/>
            <person name="Horton D.L."/>
            <person name="Alikhan N.F."/>
            <person name="Baker D."/>
            <person name="Gharbi K."/>
            <person name="Hall N."/>
            <person name="Watson M."/>
            <person name="Adriaenssens E.M."/>
            <person name="Foster-Nyarko E."/>
            <person name="Jarju S."/>
            <person name="Secka A."/>
            <person name="Antonio M."/>
            <person name="Oren A."/>
            <person name="Chaudhuri R.R."/>
            <person name="La Ragione R."/>
            <person name="Hildebrand F."/>
            <person name="Pallen M.J."/>
        </authorList>
    </citation>
    <scope>NUCLEOTIDE SEQUENCE</scope>
    <source>
        <strain evidence="1">ChiHjej12B11-1927</strain>
    </source>
</reference>